<name>A0A8D4IYU6_9PAST</name>
<evidence type="ECO:0000313" key="3">
    <source>
        <dbReference type="EMBL" id="QDJ14191.1"/>
    </source>
</evidence>
<dbReference type="Gene3D" id="1.20.120.740">
    <property type="entry name" value="YgfB uncharacterised protein family UPF0149, PF03695"/>
    <property type="match status" value="1"/>
</dbReference>
<protein>
    <recommendedName>
        <fullName evidence="2">UPF0149 protein CEP48_01580</fullName>
    </recommendedName>
</protein>
<dbReference type="InterPro" id="IPR011978">
    <property type="entry name" value="YgfB-like"/>
</dbReference>
<dbReference type="AlphaFoldDB" id="A0A8D4IYU6"/>
<evidence type="ECO:0000256" key="1">
    <source>
        <dbReference type="ARBA" id="ARBA00038308"/>
    </source>
</evidence>
<dbReference type="NCBIfam" id="TIGR02292">
    <property type="entry name" value="ygfB_yecA"/>
    <property type="match status" value="1"/>
</dbReference>
<dbReference type="PANTHER" id="PTHR37528:SF1">
    <property type="entry name" value="UPF0149 PROTEIN YGFB"/>
    <property type="match status" value="1"/>
</dbReference>
<dbReference type="HAMAP" id="MF_00346">
    <property type="entry name" value="UPF0149"/>
    <property type="match status" value="1"/>
</dbReference>
<accession>A0A8D4IYU6</accession>
<dbReference type="InterPro" id="IPR036255">
    <property type="entry name" value="YgfB-like_sf"/>
</dbReference>
<evidence type="ECO:0000313" key="4">
    <source>
        <dbReference type="Proteomes" id="UP000955338"/>
    </source>
</evidence>
<dbReference type="PANTHER" id="PTHR37528">
    <property type="entry name" value="UPF0149 PROTEIN YGFB"/>
    <property type="match status" value="1"/>
</dbReference>
<gene>
    <name evidence="3" type="ORF">CEP48_01580</name>
</gene>
<organism evidence="3 4">
    <name type="scientific">Mergibacter septicus</name>
    <dbReference type="NCBI Taxonomy" id="221402"/>
    <lineage>
        <taxon>Bacteria</taxon>
        <taxon>Pseudomonadati</taxon>
        <taxon>Pseudomonadota</taxon>
        <taxon>Gammaproteobacteria</taxon>
        <taxon>Pasteurellales</taxon>
        <taxon>Pasteurellaceae</taxon>
        <taxon>Mergibacter</taxon>
    </lineage>
</organism>
<dbReference type="Proteomes" id="UP000955338">
    <property type="component" value="Chromosome"/>
</dbReference>
<dbReference type="RefSeq" id="WP_261919727.1">
    <property type="nucleotide sequence ID" value="NZ_CP022010.1"/>
</dbReference>
<proteinExistence type="inferred from homology"/>
<dbReference type="EMBL" id="CP022011">
    <property type="protein sequence ID" value="QDJ14191.1"/>
    <property type="molecule type" value="Genomic_DNA"/>
</dbReference>
<comment type="similarity">
    <text evidence="1 2">Belongs to the UPF0149 family.</text>
</comment>
<dbReference type="GO" id="GO:0005829">
    <property type="term" value="C:cytosol"/>
    <property type="evidence" value="ECO:0007669"/>
    <property type="project" value="TreeGrafter"/>
</dbReference>
<dbReference type="Pfam" id="PF03695">
    <property type="entry name" value="UPF0149"/>
    <property type="match status" value="1"/>
</dbReference>
<sequence length="183" mass="20399">MSITSLQFNQELKQAGISLNGVELHGFLSGLICGGIQDDSWQTLMFQFSNDNHAYPTTLLTQITDFYQKTSQKLADVGSFEFSPDLGGNEDPFSRADALSEWTNHFLLGLGLAQPKLDNEQGDIAEALADLREICQLGYDLDEDQEELAIALEEVVEYIRTIAALFHTYFSSTQIQKTQVSVH</sequence>
<reference evidence="3" key="1">
    <citation type="submission" date="2017-06" db="EMBL/GenBank/DDBJ databases">
        <title>Genome sequencing of pathogenic and non-pathogenic strains within Bisgaard taxon 40.</title>
        <authorList>
            <person name="Ladner J.T."/>
            <person name="Lovett S.P."/>
            <person name="Koroleva G."/>
            <person name="Lorch J.M."/>
        </authorList>
    </citation>
    <scope>NUCLEOTIDE SEQUENCE</scope>
    <source>
        <strain evidence="3">27576-1-I1</strain>
    </source>
</reference>
<dbReference type="SUPFAM" id="SSF101327">
    <property type="entry name" value="YgfB-like"/>
    <property type="match status" value="1"/>
</dbReference>
<keyword evidence="4" id="KW-1185">Reference proteome</keyword>
<dbReference type="NCBIfam" id="NF002477">
    <property type="entry name" value="PRK01736.1"/>
    <property type="match status" value="1"/>
</dbReference>
<evidence type="ECO:0000256" key="2">
    <source>
        <dbReference type="HAMAP-Rule" id="MF_00346"/>
    </source>
</evidence>